<evidence type="ECO:0000313" key="4">
    <source>
        <dbReference type="Proteomes" id="UP000295164"/>
    </source>
</evidence>
<dbReference type="RefSeq" id="WP_207906260.1">
    <property type="nucleotide sequence ID" value="NZ_SKFH01000027.1"/>
</dbReference>
<feature type="domain" description="VOC" evidence="2">
    <location>
        <begin position="15"/>
        <end position="75"/>
    </location>
</feature>
<keyword evidence="4" id="KW-1185">Reference proteome</keyword>
<name>A0A4R4DYK1_9BACT</name>
<comment type="caution">
    <text evidence="3">The sequence shown here is derived from an EMBL/GenBank/DDBJ whole genome shotgun (WGS) entry which is preliminary data.</text>
</comment>
<protein>
    <submittedName>
        <fullName evidence="3">Glyoxalase</fullName>
    </submittedName>
</protein>
<reference evidence="3 4" key="1">
    <citation type="submission" date="2019-03" db="EMBL/GenBank/DDBJ databases">
        <authorList>
            <person name="Kim M.K.M."/>
        </authorList>
    </citation>
    <scope>NUCLEOTIDE SEQUENCE [LARGE SCALE GENOMIC DNA]</scope>
    <source>
        <strain evidence="3 4">17J68-15</strain>
    </source>
</reference>
<dbReference type="InterPro" id="IPR018146">
    <property type="entry name" value="Glyoxalase_1_CS"/>
</dbReference>
<dbReference type="AlphaFoldDB" id="A0A4R4DYK1"/>
<dbReference type="InterPro" id="IPR037523">
    <property type="entry name" value="VOC_core"/>
</dbReference>
<dbReference type="EMBL" id="SKFH01000027">
    <property type="protein sequence ID" value="TCZ68366.1"/>
    <property type="molecule type" value="Genomic_DNA"/>
</dbReference>
<accession>A0A4R4DYK1</accession>
<dbReference type="InterPro" id="IPR004360">
    <property type="entry name" value="Glyas_Fos-R_dOase_dom"/>
</dbReference>
<dbReference type="PANTHER" id="PTHR43279">
    <property type="entry name" value="CATECHOL-2,3-DIOXYGENASE"/>
    <property type="match status" value="1"/>
</dbReference>
<proteinExistence type="predicted"/>
<dbReference type="Gene3D" id="3.10.180.10">
    <property type="entry name" value="2,3-Dihydroxybiphenyl 1,2-Dioxygenase, domain 1"/>
    <property type="match status" value="1"/>
</dbReference>
<organism evidence="3 4">
    <name type="scientific">Flaviaesturariibacter aridisoli</name>
    <dbReference type="NCBI Taxonomy" id="2545761"/>
    <lineage>
        <taxon>Bacteria</taxon>
        <taxon>Pseudomonadati</taxon>
        <taxon>Bacteroidota</taxon>
        <taxon>Chitinophagia</taxon>
        <taxon>Chitinophagales</taxon>
        <taxon>Chitinophagaceae</taxon>
        <taxon>Flaviaestuariibacter</taxon>
    </lineage>
</organism>
<feature type="non-terminal residue" evidence="3">
    <location>
        <position position="75"/>
    </location>
</feature>
<dbReference type="GO" id="GO:0004462">
    <property type="term" value="F:lactoylglutathione lyase activity"/>
    <property type="evidence" value="ECO:0007669"/>
    <property type="project" value="InterPro"/>
</dbReference>
<evidence type="ECO:0000259" key="2">
    <source>
        <dbReference type="PROSITE" id="PS51819"/>
    </source>
</evidence>
<dbReference type="SUPFAM" id="SSF54593">
    <property type="entry name" value="Glyoxalase/Bleomycin resistance protein/Dihydroxybiphenyl dioxygenase"/>
    <property type="match status" value="1"/>
</dbReference>
<dbReference type="PROSITE" id="PS51819">
    <property type="entry name" value="VOC"/>
    <property type="match status" value="1"/>
</dbReference>
<dbReference type="Pfam" id="PF00903">
    <property type="entry name" value="Glyoxalase"/>
    <property type="match status" value="1"/>
</dbReference>
<dbReference type="PANTHER" id="PTHR43279:SF1">
    <property type="entry name" value="CATECHOL-2,3-DIOXYGENASE"/>
    <property type="match status" value="1"/>
</dbReference>
<dbReference type="Proteomes" id="UP000295164">
    <property type="component" value="Unassembled WGS sequence"/>
</dbReference>
<evidence type="ECO:0000313" key="3">
    <source>
        <dbReference type="EMBL" id="TCZ68366.1"/>
    </source>
</evidence>
<evidence type="ECO:0000256" key="1">
    <source>
        <dbReference type="ARBA" id="ARBA00022723"/>
    </source>
</evidence>
<dbReference type="PROSITE" id="PS00934">
    <property type="entry name" value="GLYOXALASE_I_1"/>
    <property type="match status" value="1"/>
</dbReference>
<gene>
    <name evidence="3" type="ORF">E0486_13865</name>
</gene>
<keyword evidence="1" id="KW-0479">Metal-binding</keyword>
<sequence length="75" mass="7990">MEGNPSAYHAPAGLRIGHIHLRVTDLGRSVAFYRDVMGFDLLADLGTVAFLSVGGYHHHIALNTWHSKGGAPAPA</sequence>
<dbReference type="InterPro" id="IPR029068">
    <property type="entry name" value="Glyas_Bleomycin-R_OHBP_Dase"/>
</dbReference>
<dbReference type="GO" id="GO:0046872">
    <property type="term" value="F:metal ion binding"/>
    <property type="evidence" value="ECO:0007669"/>
    <property type="project" value="UniProtKB-KW"/>
</dbReference>